<dbReference type="PANTHER" id="PTHR36917">
    <property type="entry name" value="INTRACELLULAR SEPTATION PROTEIN A-RELATED"/>
    <property type="match status" value="1"/>
</dbReference>
<evidence type="ECO:0000256" key="5">
    <source>
        <dbReference type="HAMAP-Rule" id="MF_00189"/>
    </source>
</evidence>
<evidence type="ECO:0000313" key="7">
    <source>
        <dbReference type="Proteomes" id="UP001303946"/>
    </source>
</evidence>
<keyword evidence="3 5" id="KW-1133">Transmembrane helix</keyword>
<comment type="function">
    <text evidence="5">Plays a role in cell envelope biogenesis, maintenance of cell envelope integrity and membrane homeostasis.</text>
</comment>
<keyword evidence="7" id="KW-1185">Reference proteome</keyword>
<evidence type="ECO:0000256" key="4">
    <source>
        <dbReference type="ARBA" id="ARBA00023136"/>
    </source>
</evidence>
<protein>
    <recommendedName>
        <fullName evidence="5">Inner membrane-spanning protein YciB</fullName>
    </recommendedName>
</protein>
<keyword evidence="2 5" id="KW-0812">Transmembrane</keyword>
<evidence type="ECO:0000256" key="1">
    <source>
        <dbReference type="ARBA" id="ARBA00022475"/>
    </source>
</evidence>
<evidence type="ECO:0000256" key="3">
    <source>
        <dbReference type="ARBA" id="ARBA00022989"/>
    </source>
</evidence>
<dbReference type="Pfam" id="PF04279">
    <property type="entry name" value="IspA"/>
    <property type="match status" value="1"/>
</dbReference>
<keyword evidence="1 5" id="KW-1003">Cell membrane</keyword>
<reference evidence="6 7" key="1">
    <citation type="submission" date="2023-10" db="EMBL/GenBank/DDBJ databases">
        <title>Bacteria for the degradation of biodegradable plastic PBAT(Polybutylene adipate terephthalate).</title>
        <authorList>
            <person name="Weon H.-Y."/>
            <person name="Yeon J."/>
        </authorList>
    </citation>
    <scope>NUCLEOTIDE SEQUENCE [LARGE SCALE GENOMIC DNA]</scope>
    <source>
        <strain evidence="6 7">SBD 7-3</strain>
    </source>
</reference>
<name>A0ABZ0CZZ5_9BURK</name>
<feature type="transmembrane region" description="Helical" evidence="5">
    <location>
        <begin position="180"/>
        <end position="198"/>
    </location>
</feature>
<feature type="transmembrane region" description="Helical" evidence="5">
    <location>
        <begin position="109"/>
        <end position="129"/>
    </location>
</feature>
<feature type="transmembrane region" description="Helical" evidence="5">
    <location>
        <begin position="150"/>
        <end position="168"/>
    </location>
</feature>
<accession>A0ABZ0CZZ5</accession>
<dbReference type="HAMAP" id="MF_00189">
    <property type="entry name" value="YciB"/>
    <property type="match status" value="1"/>
</dbReference>
<evidence type="ECO:0000256" key="2">
    <source>
        <dbReference type="ARBA" id="ARBA00022692"/>
    </source>
</evidence>
<dbReference type="Proteomes" id="UP001303946">
    <property type="component" value="Chromosome"/>
</dbReference>
<keyword evidence="4 5" id="KW-0472">Membrane</keyword>
<proteinExistence type="inferred from homology"/>
<organism evidence="6 7">
    <name type="scientific">Piscinibacter gummiphilus</name>
    <dbReference type="NCBI Taxonomy" id="946333"/>
    <lineage>
        <taxon>Bacteria</taxon>
        <taxon>Pseudomonadati</taxon>
        <taxon>Pseudomonadota</taxon>
        <taxon>Betaproteobacteria</taxon>
        <taxon>Burkholderiales</taxon>
        <taxon>Sphaerotilaceae</taxon>
        <taxon>Piscinibacter</taxon>
    </lineage>
</organism>
<dbReference type="PANTHER" id="PTHR36917:SF1">
    <property type="entry name" value="INNER MEMBRANE-SPANNING PROTEIN YCIB"/>
    <property type="match status" value="1"/>
</dbReference>
<dbReference type="EMBL" id="CP136336">
    <property type="protein sequence ID" value="WOB10519.1"/>
    <property type="molecule type" value="Genomic_DNA"/>
</dbReference>
<comment type="similarity">
    <text evidence="5">Belongs to the YciB family.</text>
</comment>
<dbReference type="RefSeq" id="WP_316703427.1">
    <property type="nucleotide sequence ID" value="NZ_CP136336.1"/>
</dbReference>
<comment type="subcellular location">
    <subcellularLocation>
        <location evidence="5">Cell inner membrane</location>
        <topology evidence="5">Multi-pass membrane protein</topology>
    </subcellularLocation>
</comment>
<gene>
    <name evidence="5" type="primary">yciB</name>
    <name evidence="6" type="ORF">RXV79_10750</name>
</gene>
<evidence type="ECO:0000313" key="6">
    <source>
        <dbReference type="EMBL" id="WOB10519.1"/>
    </source>
</evidence>
<dbReference type="NCBIfam" id="NF001325">
    <property type="entry name" value="PRK00259.1-3"/>
    <property type="match status" value="1"/>
</dbReference>
<sequence>MKLLLDFLPLLLFFGTFKFAEAHKEWAAAFCSNHLSFLVSGGVVGVEEAPVLLATLVVIAATLVQVAVLKLRGKKIDLMLWITLALVVVLGGATVWFHNATFIKWKPSAAFWAMGLALWVSQAIFKKNLLQSMIGGELQLPPTVWQRLNFAWVAFFGLMGLLNLYVAYSYSTSTWATFKVFGVYGLMIAFTVAQVIYLSRYLKDAPESAPAADKQP</sequence>
<feature type="transmembrane region" description="Helical" evidence="5">
    <location>
        <begin position="51"/>
        <end position="71"/>
    </location>
</feature>
<keyword evidence="5" id="KW-0997">Cell inner membrane</keyword>
<feature type="transmembrane region" description="Helical" evidence="5">
    <location>
        <begin position="78"/>
        <end position="97"/>
    </location>
</feature>
<dbReference type="InterPro" id="IPR006008">
    <property type="entry name" value="YciB"/>
</dbReference>